<gene>
    <name evidence="5" type="ORF">GCM10009107_45690</name>
</gene>
<dbReference type="EMBL" id="BAAAEW010000033">
    <property type="protein sequence ID" value="GAA0761867.1"/>
    <property type="molecule type" value="Genomic_DNA"/>
</dbReference>
<dbReference type="PANTHER" id="PTHR45138:SF9">
    <property type="entry name" value="DIGUANYLATE CYCLASE DGCM-RELATED"/>
    <property type="match status" value="1"/>
</dbReference>
<dbReference type="InterPro" id="IPR029787">
    <property type="entry name" value="Nucleotide_cyclase"/>
</dbReference>
<comment type="catalytic activity">
    <reaction evidence="2">
        <text>2 GTP = 3',3'-c-di-GMP + 2 diphosphate</text>
        <dbReference type="Rhea" id="RHEA:24898"/>
        <dbReference type="ChEBI" id="CHEBI:33019"/>
        <dbReference type="ChEBI" id="CHEBI:37565"/>
        <dbReference type="ChEBI" id="CHEBI:58805"/>
        <dbReference type="EC" id="2.7.7.65"/>
    </reaction>
</comment>
<comment type="caution">
    <text evidence="5">The sequence shown here is derived from an EMBL/GenBank/DDBJ whole genome shotgun (WGS) entry which is preliminary data.</text>
</comment>
<dbReference type="SMART" id="SM00267">
    <property type="entry name" value="GGDEF"/>
    <property type="match status" value="1"/>
</dbReference>
<dbReference type="InterPro" id="IPR050469">
    <property type="entry name" value="Diguanylate_Cyclase"/>
</dbReference>
<accession>A0ABP3VPJ6</accession>
<sequence>MLMLAIGFGSAAGAGAPPDDRPLYPDEPLERLQYQGRARPDQAAAELERLLAKPDLPPAYLLEGLLALGVLYVDMEQVDATNAVIARVEQIGRDGNDRLQRDAAVTADRLRAGLLRNSGPLARADALLDEAERGLDGNSSVLLRIACLSTHAGIKEELGRFDEAVRLYQDAIHLSERSARWRASSLLNALAYTLFRAGQQERAWQINEDAKQRAIAGNDWMSLNEVLSVEGMLLADQGRNAESLQTLKQANAYARTAGARRDEALGLGNISDYYLRQGDYKTAYATAQQALPLARAMRFSQAEQLAQLNSGLALIAMRRKDEGLPLVEEALSQYQRSDEIVSLAETLDDLGTYLEAAGYHGEALAAFRQHRERAQEAFQRNQQRALVELQESFDAERRRHERELLTDDNQLMQEALRQSELRFREWALVTAVCGMAVVLLLLVYLRTRATQRALSSNNERLKVQTEQDPLTGLANRRHLQRLAAQGDRANDARGTLYLLDLDHFKRINDHFGHAAGDAVLIEVARRLKAVVREEDLVVRWGGEEFMILVPAGQAEQTELLAQRLLAALASLPVLAGTSHIAITGSIGFASFPLQPHQLEVPWSVAIDLVDSAMYIAKTQGRNRAVGVRRLPADSLEKVEAWMKDLEAAWRDGVISLVEFHGPEGVGQTQ</sequence>
<keyword evidence="3" id="KW-0812">Transmembrane</keyword>
<dbReference type="PROSITE" id="PS50887">
    <property type="entry name" value="GGDEF"/>
    <property type="match status" value="1"/>
</dbReference>
<dbReference type="Pfam" id="PF00990">
    <property type="entry name" value="GGDEF"/>
    <property type="match status" value="1"/>
</dbReference>
<dbReference type="InterPro" id="IPR011990">
    <property type="entry name" value="TPR-like_helical_dom_sf"/>
</dbReference>
<name>A0ABP3VPJ6_9BURK</name>
<evidence type="ECO:0000313" key="6">
    <source>
        <dbReference type="Proteomes" id="UP001500279"/>
    </source>
</evidence>
<dbReference type="CDD" id="cd01949">
    <property type="entry name" value="GGDEF"/>
    <property type="match status" value="1"/>
</dbReference>
<evidence type="ECO:0000256" key="3">
    <source>
        <dbReference type="SAM" id="Phobius"/>
    </source>
</evidence>
<evidence type="ECO:0000256" key="1">
    <source>
        <dbReference type="ARBA" id="ARBA00012528"/>
    </source>
</evidence>
<dbReference type="SUPFAM" id="SSF55073">
    <property type="entry name" value="Nucleotide cyclase"/>
    <property type="match status" value="1"/>
</dbReference>
<feature type="domain" description="GGDEF" evidence="4">
    <location>
        <begin position="492"/>
        <end position="629"/>
    </location>
</feature>
<evidence type="ECO:0000313" key="5">
    <source>
        <dbReference type="EMBL" id="GAA0761867.1"/>
    </source>
</evidence>
<dbReference type="InterPro" id="IPR000160">
    <property type="entry name" value="GGDEF_dom"/>
</dbReference>
<keyword evidence="6" id="KW-1185">Reference proteome</keyword>
<dbReference type="SUPFAM" id="SSF48452">
    <property type="entry name" value="TPR-like"/>
    <property type="match status" value="1"/>
</dbReference>
<evidence type="ECO:0000256" key="2">
    <source>
        <dbReference type="ARBA" id="ARBA00034247"/>
    </source>
</evidence>
<feature type="transmembrane region" description="Helical" evidence="3">
    <location>
        <begin position="426"/>
        <end position="445"/>
    </location>
</feature>
<keyword evidence="3" id="KW-0472">Membrane</keyword>
<proteinExistence type="predicted"/>
<dbReference type="Proteomes" id="UP001500279">
    <property type="component" value="Unassembled WGS sequence"/>
</dbReference>
<organism evidence="5 6">
    <name type="scientific">Ideonella azotifigens</name>
    <dbReference type="NCBI Taxonomy" id="513160"/>
    <lineage>
        <taxon>Bacteria</taxon>
        <taxon>Pseudomonadati</taxon>
        <taxon>Pseudomonadota</taxon>
        <taxon>Betaproteobacteria</taxon>
        <taxon>Burkholderiales</taxon>
        <taxon>Sphaerotilaceae</taxon>
        <taxon>Ideonella</taxon>
    </lineage>
</organism>
<evidence type="ECO:0000259" key="4">
    <source>
        <dbReference type="PROSITE" id="PS50887"/>
    </source>
</evidence>
<reference evidence="6" key="1">
    <citation type="journal article" date="2019" name="Int. J. Syst. Evol. Microbiol.">
        <title>The Global Catalogue of Microorganisms (GCM) 10K type strain sequencing project: providing services to taxonomists for standard genome sequencing and annotation.</title>
        <authorList>
            <consortium name="The Broad Institute Genomics Platform"/>
            <consortium name="The Broad Institute Genome Sequencing Center for Infectious Disease"/>
            <person name="Wu L."/>
            <person name="Ma J."/>
        </authorList>
    </citation>
    <scope>NUCLEOTIDE SEQUENCE [LARGE SCALE GENOMIC DNA]</scope>
    <source>
        <strain evidence="6">JCM 15503</strain>
    </source>
</reference>
<dbReference type="PANTHER" id="PTHR45138">
    <property type="entry name" value="REGULATORY COMPONENTS OF SENSORY TRANSDUCTION SYSTEM"/>
    <property type="match status" value="1"/>
</dbReference>
<dbReference type="NCBIfam" id="TIGR00254">
    <property type="entry name" value="GGDEF"/>
    <property type="match status" value="1"/>
</dbReference>
<dbReference type="EC" id="2.7.7.65" evidence="1"/>
<dbReference type="InterPro" id="IPR043128">
    <property type="entry name" value="Rev_trsase/Diguanyl_cyclase"/>
</dbReference>
<dbReference type="Gene3D" id="1.25.40.10">
    <property type="entry name" value="Tetratricopeptide repeat domain"/>
    <property type="match status" value="2"/>
</dbReference>
<keyword evidence="3" id="KW-1133">Transmembrane helix</keyword>
<protein>
    <recommendedName>
        <fullName evidence="1">diguanylate cyclase</fullName>
        <ecNumber evidence="1">2.7.7.65</ecNumber>
    </recommendedName>
</protein>
<dbReference type="Gene3D" id="3.30.70.270">
    <property type="match status" value="1"/>
</dbReference>